<dbReference type="PANTHER" id="PTHR11364">
    <property type="entry name" value="THIOSULFATE SULFERTANSFERASE"/>
    <property type="match status" value="1"/>
</dbReference>
<dbReference type="GO" id="GO:0005739">
    <property type="term" value="C:mitochondrion"/>
    <property type="evidence" value="ECO:0007669"/>
    <property type="project" value="TreeGrafter"/>
</dbReference>
<dbReference type="InterPro" id="IPR045078">
    <property type="entry name" value="TST/MPST-like"/>
</dbReference>
<evidence type="ECO:0000256" key="3">
    <source>
        <dbReference type="SAM" id="MobiDB-lite"/>
    </source>
</evidence>
<protein>
    <submittedName>
        <fullName evidence="5">Mercaptopyruvate sulfurtransferase</fullName>
    </submittedName>
</protein>
<dbReference type="EMBL" id="CAICTM010000938">
    <property type="protein sequence ID" value="CAB9518501.1"/>
    <property type="molecule type" value="Genomic_DNA"/>
</dbReference>
<dbReference type="InterPro" id="IPR001763">
    <property type="entry name" value="Rhodanese-like_dom"/>
</dbReference>
<sequence>MSTESPNKKSKTVHSLLSGKKIVSVEESLQVFGEPGVVFVDGSWFLKDRNGREEFEAGPRIPGARYFDIDDVASKGDLNPKGLPHMMPPKDLFAASMDALDITNSDHLILYATKGCMFIHRALYQIQAMGHERDRVHLMNGSLEEWEKQGGKLDKEPAKVINADGLDLSKPTKYTATDPQNVVDIEEVKGIVNKGKDTDSIIVDVRSSERFLGSVEEPRPGLRLGHMPGAKNLFFFSLLDPDNVAQLKPKQELQKLVADAGIDIETDKRIVISCGSGATACALAAALDVCGRDPSKTAIYDGSWSEWGSEEDTPITKDPDT</sequence>
<dbReference type="CDD" id="cd01448">
    <property type="entry name" value="TST_Repeat_1"/>
    <property type="match status" value="1"/>
</dbReference>
<feature type="domain" description="Rhodanese" evidence="4">
    <location>
        <begin position="196"/>
        <end position="316"/>
    </location>
</feature>
<evidence type="ECO:0000259" key="4">
    <source>
        <dbReference type="PROSITE" id="PS50206"/>
    </source>
</evidence>
<dbReference type="Pfam" id="PF00581">
    <property type="entry name" value="Rhodanese"/>
    <property type="match status" value="2"/>
</dbReference>
<dbReference type="InterPro" id="IPR036873">
    <property type="entry name" value="Rhodanese-like_dom_sf"/>
</dbReference>
<keyword evidence="6" id="KW-1185">Reference proteome</keyword>
<keyword evidence="2" id="KW-0677">Repeat</keyword>
<dbReference type="SUPFAM" id="SSF52821">
    <property type="entry name" value="Rhodanese/Cell cycle control phosphatase"/>
    <property type="match status" value="2"/>
</dbReference>
<organism evidence="5 6">
    <name type="scientific">Seminavis robusta</name>
    <dbReference type="NCBI Taxonomy" id="568900"/>
    <lineage>
        <taxon>Eukaryota</taxon>
        <taxon>Sar</taxon>
        <taxon>Stramenopiles</taxon>
        <taxon>Ochrophyta</taxon>
        <taxon>Bacillariophyta</taxon>
        <taxon>Bacillariophyceae</taxon>
        <taxon>Bacillariophycidae</taxon>
        <taxon>Naviculales</taxon>
        <taxon>Naviculaceae</taxon>
        <taxon>Seminavis</taxon>
    </lineage>
</organism>
<keyword evidence="1" id="KW-0808">Transferase</keyword>
<gene>
    <name evidence="5" type="ORF">SEMRO_940_G222540.1</name>
</gene>
<evidence type="ECO:0000256" key="2">
    <source>
        <dbReference type="ARBA" id="ARBA00022737"/>
    </source>
</evidence>
<feature type="region of interest" description="Disordered" evidence="3">
    <location>
        <begin position="302"/>
        <end position="321"/>
    </location>
</feature>
<reference evidence="5" key="1">
    <citation type="submission" date="2020-06" db="EMBL/GenBank/DDBJ databases">
        <authorList>
            <consortium name="Plant Systems Biology data submission"/>
        </authorList>
    </citation>
    <scope>NUCLEOTIDE SEQUENCE</scope>
    <source>
        <strain evidence="5">D6</strain>
    </source>
</reference>
<feature type="domain" description="Rhodanese" evidence="4">
    <location>
        <begin position="33"/>
        <end position="155"/>
    </location>
</feature>
<dbReference type="Proteomes" id="UP001153069">
    <property type="component" value="Unassembled WGS sequence"/>
</dbReference>
<proteinExistence type="predicted"/>
<dbReference type="AlphaFoldDB" id="A0A9N8HLS4"/>
<dbReference type="GO" id="GO:0004792">
    <property type="term" value="F:thiosulfate-cyanide sulfurtransferase activity"/>
    <property type="evidence" value="ECO:0007669"/>
    <property type="project" value="TreeGrafter"/>
</dbReference>
<dbReference type="PROSITE" id="PS50206">
    <property type="entry name" value="RHODANESE_3"/>
    <property type="match status" value="2"/>
</dbReference>
<dbReference type="Gene3D" id="3.40.250.10">
    <property type="entry name" value="Rhodanese-like domain"/>
    <property type="match status" value="2"/>
</dbReference>
<name>A0A9N8HLS4_9STRA</name>
<evidence type="ECO:0000313" key="6">
    <source>
        <dbReference type="Proteomes" id="UP001153069"/>
    </source>
</evidence>
<dbReference type="CDD" id="cd01449">
    <property type="entry name" value="TST_Repeat_2"/>
    <property type="match status" value="1"/>
</dbReference>
<dbReference type="SMART" id="SM00450">
    <property type="entry name" value="RHOD"/>
    <property type="match status" value="2"/>
</dbReference>
<evidence type="ECO:0000313" key="5">
    <source>
        <dbReference type="EMBL" id="CAB9518501.1"/>
    </source>
</evidence>
<dbReference type="OrthoDB" id="270167at2759"/>
<dbReference type="PANTHER" id="PTHR11364:SF27">
    <property type="entry name" value="SULFURTRANSFERASE"/>
    <property type="match status" value="1"/>
</dbReference>
<evidence type="ECO:0000256" key="1">
    <source>
        <dbReference type="ARBA" id="ARBA00022679"/>
    </source>
</evidence>
<comment type="caution">
    <text evidence="5">The sequence shown here is derived from an EMBL/GenBank/DDBJ whole genome shotgun (WGS) entry which is preliminary data.</text>
</comment>
<accession>A0A9N8HLS4</accession>